<proteinExistence type="predicted"/>
<keyword evidence="3" id="KW-1185">Reference proteome</keyword>
<evidence type="ECO:0000313" key="3">
    <source>
        <dbReference type="Proteomes" id="UP000452235"/>
    </source>
</evidence>
<gene>
    <name evidence="2" type="ORF">ATEIFO6365_0011043600</name>
</gene>
<sequence>MKAASEITLLTTSLISMSIKNRDARGTIHRPDGADWATLKSSMHRLLVLRGLIPNDAMRLPSDPWELFLSEFGQREILHLRKSVPPTPRYVPQSILVSSSSMSLRDASTTARQENAPGSNRGERHVRFAQQPQARRDIASRPIPRGFS</sequence>
<accession>A0A5M3YZK1</accession>
<dbReference type="AlphaFoldDB" id="A0A5M3YZK1"/>
<dbReference type="Proteomes" id="UP000452235">
    <property type="component" value="Unassembled WGS sequence"/>
</dbReference>
<name>A0A5M3YZK1_ASPTE</name>
<feature type="region of interest" description="Disordered" evidence="1">
    <location>
        <begin position="99"/>
        <end position="148"/>
    </location>
</feature>
<dbReference type="OrthoDB" id="4508365at2759"/>
<comment type="caution">
    <text evidence="2">The sequence shown here is derived from an EMBL/GenBank/DDBJ whole genome shotgun (WGS) entry which is preliminary data.</text>
</comment>
<evidence type="ECO:0000313" key="2">
    <source>
        <dbReference type="EMBL" id="GFF20174.1"/>
    </source>
</evidence>
<organism evidence="2 3">
    <name type="scientific">Aspergillus terreus</name>
    <dbReference type="NCBI Taxonomy" id="33178"/>
    <lineage>
        <taxon>Eukaryota</taxon>
        <taxon>Fungi</taxon>
        <taxon>Dikarya</taxon>
        <taxon>Ascomycota</taxon>
        <taxon>Pezizomycotina</taxon>
        <taxon>Eurotiomycetes</taxon>
        <taxon>Eurotiomycetidae</taxon>
        <taxon>Eurotiales</taxon>
        <taxon>Aspergillaceae</taxon>
        <taxon>Aspergillus</taxon>
        <taxon>Aspergillus subgen. Circumdati</taxon>
    </lineage>
</organism>
<feature type="compositionally biased region" description="Low complexity" evidence="1">
    <location>
        <begin position="99"/>
        <end position="108"/>
    </location>
</feature>
<dbReference type="EMBL" id="BLJY01000011">
    <property type="protein sequence ID" value="GFF20174.1"/>
    <property type="molecule type" value="Genomic_DNA"/>
</dbReference>
<feature type="compositionally biased region" description="Polar residues" evidence="1">
    <location>
        <begin position="109"/>
        <end position="118"/>
    </location>
</feature>
<protein>
    <submittedName>
        <fullName evidence="2">Uncharacterized protein</fullName>
    </submittedName>
</protein>
<reference evidence="2 3" key="1">
    <citation type="submission" date="2020-01" db="EMBL/GenBank/DDBJ databases">
        <title>Aspergillus terreus IFO 6365 whole genome shotgun sequence.</title>
        <authorList>
            <person name="Kanamasa S."/>
            <person name="Takahashi H."/>
        </authorList>
    </citation>
    <scope>NUCLEOTIDE SEQUENCE [LARGE SCALE GENOMIC DNA]</scope>
    <source>
        <strain evidence="2 3">IFO 6365</strain>
    </source>
</reference>
<evidence type="ECO:0000256" key="1">
    <source>
        <dbReference type="SAM" id="MobiDB-lite"/>
    </source>
</evidence>